<dbReference type="RefSeq" id="WP_252223204.1">
    <property type="nucleotide sequence ID" value="NZ_CP098732.1"/>
</dbReference>
<keyword evidence="2" id="KW-1185">Reference proteome</keyword>
<protein>
    <submittedName>
        <fullName evidence="1">Uncharacterized protein</fullName>
    </submittedName>
</protein>
<reference evidence="1" key="1">
    <citation type="submission" date="2022-06" db="EMBL/GenBank/DDBJ databases">
        <title>Isolation, identification and characterization of iprodione-degrading strains in Lhasa, Tibet.</title>
        <authorList>
            <person name="Pan H."/>
        </authorList>
    </citation>
    <scope>NUCLEOTIDE SEQUENCE</scope>
    <source>
        <strain evidence="1">Y-23</strain>
    </source>
</reference>
<proteinExistence type="predicted"/>
<dbReference type="Proteomes" id="UP001056716">
    <property type="component" value="Chromosome"/>
</dbReference>
<dbReference type="AlphaFoldDB" id="A0AAE9S1J8"/>
<evidence type="ECO:0000313" key="2">
    <source>
        <dbReference type="Proteomes" id="UP001056716"/>
    </source>
</evidence>
<name>A0AAE9S1J8_9GAMM</name>
<dbReference type="KEGG" id="atz:M5E07_06585"/>
<gene>
    <name evidence="1" type="ORF">M5E07_06585</name>
</gene>
<organism evidence="1 2">
    <name type="scientific">Acinetobacter tibetensis</name>
    <dbReference type="NCBI Taxonomy" id="2943497"/>
    <lineage>
        <taxon>Bacteria</taxon>
        <taxon>Pseudomonadati</taxon>
        <taxon>Pseudomonadota</taxon>
        <taxon>Gammaproteobacteria</taxon>
        <taxon>Moraxellales</taxon>
        <taxon>Moraxellaceae</taxon>
        <taxon>Acinetobacter</taxon>
    </lineage>
</organism>
<evidence type="ECO:0000313" key="1">
    <source>
        <dbReference type="EMBL" id="USE84458.1"/>
    </source>
</evidence>
<sequence>MSKIEQVVNFFRNHPRFPFLNWNTNYDDYCAMFLCLTNILKCYIPKEAYMDSSYAYGYMEFRGNPDGIVAFPLTCKLSELELVIFLGTREIIQHNNGEAYFSVQISRDDRWGDRWERNTPENEWYNEIAILFDFNNPVALQKIDTIFKTIFEKKMTFKDLKSLEESNLNFDDE</sequence>
<accession>A0AAE9S1J8</accession>
<dbReference type="EMBL" id="CP098732">
    <property type="protein sequence ID" value="USE84458.1"/>
    <property type="molecule type" value="Genomic_DNA"/>
</dbReference>